<protein>
    <submittedName>
        <fullName evidence="1">Uncharacterized protein</fullName>
    </submittedName>
</protein>
<dbReference type="Proteomes" id="UP000656244">
    <property type="component" value="Unassembled WGS sequence"/>
</dbReference>
<dbReference type="EMBL" id="JACNMF010000001">
    <property type="protein sequence ID" value="MBC3756847.1"/>
    <property type="molecule type" value="Genomic_DNA"/>
</dbReference>
<evidence type="ECO:0000313" key="1">
    <source>
        <dbReference type="EMBL" id="MBC3756847.1"/>
    </source>
</evidence>
<gene>
    <name evidence="1" type="ORF">H7U19_00420</name>
</gene>
<evidence type="ECO:0000313" key="2">
    <source>
        <dbReference type="Proteomes" id="UP000656244"/>
    </source>
</evidence>
<dbReference type="RefSeq" id="WP_186557867.1">
    <property type="nucleotide sequence ID" value="NZ_JACNMF010000001.1"/>
</dbReference>
<organism evidence="1 2">
    <name type="scientific">Hyunsoonleella aquatilis</name>
    <dbReference type="NCBI Taxonomy" id="2762758"/>
    <lineage>
        <taxon>Bacteria</taxon>
        <taxon>Pseudomonadati</taxon>
        <taxon>Bacteroidota</taxon>
        <taxon>Flavobacteriia</taxon>
        <taxon>Flavobacteriales</taxon>
        <taxon>Flavobacteriaceae</taxon>
    </lineage>
</organism>
<keyword evidence="2" id="KW-1185">Reference proteome</keyword>
<sequence length="190" mass="21419">MKHLKYILISIPMLFLVSGCDELEELIEEEFDIQTTFITELEINVPNASSPDEAVDFTSNFGFWDFRNDPNVKEVISDPDEITKIEIKSVRYFYKDVVGNENANVVGDMVFVVGQGEERYGTVQTNLKNADFNNTAYTLNGNFGPVNQALTQFKTIGFTYQGSVSDNPVRFITDVSITVTVTIKPDIDNF</sequence>
<name>A0A923KJ32_9FLAO</name>
<accession>A0A923KJ32</accession>
<dbReference type="PROSITE" id="PS51257">
    <property type="entry name" value="PROKAR_LIPOPROTEIN"/>
    <property type="match status" value="1"/>
</dbReference>
<reference evidence="1" key="1">
    <citation type="submission" date="2020-08" db="EMBL/GenBank/DDBJ databases">
        <title>Hyunsoonleella sp. strain SJ7 genome sequencing and assembly.</title>
        <authorList>
            <person name="Kim I."/>
        </authorList>
    </citation>
    <scope>NUCLEOTIDE SEQUENCE</scope>
    <source>
        <strain evidence="1">SJ7</strain>
    </source>
</reference>
<dbReference type="AlphaFoldDB" id="A0A923KJ32"/>
<proteinExistence type="predicted"/>
<comment type="caution">
    <text evidence="1">The sequence shown here is derived from an EMBL/GenBank/DDBJ whole genome shotgun (WGS) entry which is preliminary data.</text>
</comment>